<dbReference type="InterPro" id="IPR029045">
    <property type="entry name" value="ClpP/crotonase-like_dom_sf"/>
</dbReference>
<dbReference type="Gene3D" id="1.10.12.10">
    <property type="entry name" value="Lyase 2-enoyl-coa Hydratase, Chain A, domain 2"/>
    <property type="match status" value="1"/>
</dbReference>
<evidence type="ECO:0000256" key="4">
    <source>
        <dbReference type="SAM" id="MobiDB-lite"/>
    </source>
</evidence>
<organism evidence="5 6">
    <name type="scientific">Cymbomonas tetramitiformis</name>
    <dbReference type="NCBI Taxonomy" id="36881"/>
    <lineage>
        <taxon>Eukaryota</taxon>
        <taxon>Viridiplantae</taxon>
        <taxon>Chlorophyta</taxon>
        <taxon>Pyramimonadophyceae</taxon>
        <taxon>Pyramimonadales</taxon>
        <taxon>Pyramimonadaceae</taxon>
        <taxon>Cymbomonas</taxon>
    </lineage>
</organism>
<dbReference type="EMBL" id="LGRX02001423">
    <property type="protein sequence ID" value="KAK3286189.1"/>
    <property type="molecule type" value="Genomic_DNA"/>
</dbReference>
<dbReference type="PROSITE" id="PS00166">
    <property type="entry name" value="ENOYL_COA_HYDRATASE"/>
    <property type="match status" value="1"/>
</dbReference>
<accession>A0AAE0LIP3</accession>
<dbReference type="PANTHER" id="PTHR11941:SF173">
    <property type="entry name" value="3-HYDROXYBUTYRYL-COA DEHYDRATASE-LIKE PROTEIN, MITOCHONDRIAL"/>
    <property type="match status" value="1"/>
</dbReference>
<evidence type="ECO:0000313" key="6">
    <source>
        <dbReference type="Proteomes" id="UP001190700"/>
    </source>
</evidence>
<keyword evidence="2" id="KW-0456">Lyase</keyword>
<dbReference type="AlphaFoldDB" id="A0AAE0LIP3"/>
<dbReference type="Pfam" id="PF00378">
    <property type="entry name" value="ECH_1"/>
    <property type="match status" value="1"/>
</dbReference>
<dbReference type="GO" id="GO:0005739">
    <property type="term" value="C:mitochondrion"/>
    <property type="evidence" value="ECO:0007669"/>
    <property type="project" value="TreeGrafter"/>
</dbReference>
<protein>
    <recommendedName>
        <fullName evidence="7">Enoyl-CoA hydratase</fullName>
    </recommendedName>
</protein>
<evidence type="ECO:0000256" key="3">
    <source>
        <dbReference type="RuleBase" id="RU003707"/>
    </source>
</evidence>
<evidence type="ECO:0008006" key="7">
    <source>
        <dbReference type="Google" id="ProtNLM"/>
    </source>
</evidence>
<dbReference type="Proteomes" id="UP001190700">
    <property type="component" value="Unassembled WGS sequence"/>
</dbReference>
<sequence>MKSGTSRRLQTLHTHLVPDSQGHFPQDPAQPIVNVFSTAATAKGFEKGAVIYDPAFERPASHELSGVGIITLNKGATTQNAMTEATLIGFQTAVEQAKRDSALRVLVLAGSGGFFSAGANLHEGFQRKGADSASDEPTASRTPGERSFSMYAPFLSLLDVEVPTIGALNGHAVGGGFGLALLCDMRVAATNSKYGANFSRLGLHPGMGITHTLPRLVGPPRAAELLYTGRLMTGEEALHVGLVNQATSMDQVLPAALRLAREVASAAPIAVRLTKRTLNSSLSADIRARAWAEAQLQADTVATKDAIEGVAALLEKRKPVFDGN</sequence>
<dbReference type="GO" id="GO:0006635">
    <property type="term" value="P:fatty acid beta-oxidation"/>
    <property type="evidence" value="ECO:0007669"/>
    <property type="project" value="TreeGrafter"/>
</dbReference>
<dbReference type="PANTHER" id="PTHR11941">
    <property type="entry name" value="ENOYL-COA HYDRATASE-RELATED"/>
    <property type="match status" value="1"/>
</dbReference>
<evidence type="ECO:0000256" key="1">
    <source>
        <dbReference type="ARBA" id="ARBA00005254"/>
    </source>
</evidence>
<dbReference type="GO" id="GO:0016829">
    <property type="term" value="F:lyase activity"/>
    <property type="evidence" value="ECO:0007669"/>
    <property type="project" value="UniProtKB-KW"/>
</dbReference>
<dbReference type="InterPro" id="IPR018376">
    <property type="entry name" value="Enoyl-CoA_hyd/isom_CS"/>
</dbReference>
<evidence type="ECO:0000256" key="2">
    <source>
        <dbReference type="ARBA" id="ARBA00023239"/>
    </source>
</evidence>
<name>A0AAE0LIP3_9CHLO</name>
<reference evidence="5 6" key="1">
    <citation type="journal article" date="2015" name="Genome Biol. Evol.">
        <title>Comparative Genomics of a Bacterivorous Green Alga Reveals Evolutionary Causalities and Consequences of Phago-Mixotrophic Mode of Nutrition.</title>
        <authorList>
            <person name="Burns J.A."/>
            <person name="Paasch A."/>
            <person name="Narechania A."/>
            <person name="Kim E."/>
        </authorList>
    </citation>
    <scope>NUCLEOTIDE SEQUENCE [LARGE SCALE GENOMIC DNA]</scope>
    <source>
        <strain evidence="5 6">PLY_AMNH</strain>
    </source>
</reference>
<comment type="similarity">
    <text evidence="1 3">Belongs to the enoyl-CoA hydratase/isomerase family.</text>
</comment>
<evidence type="ECO:0000313" key="5">
    <source>
        <dbReference type="EMBL" id="KAK3286189.1"/>
    </source>
</evidence>
<gene>
    <name evidence="5" type="ORF">CYMTET_6241</name>
</gene>
<dbReference type="SUPFAM" id="SSF52096">
    <property type="entry name" value="ClpP/crotonase"/>
    <property type="match status" value="1"/>
</dbReference>
<feature type="region of interest" description="Disordered" evidence="4">
    <location>
        <begin position="126"/>
        <end position="145"/>
    </location>
</feature>
<comment type="caution">
    <text evidence="5">The sequence shown here is derived from an EMBL/GenBank/DDBJ whole genome shotgun (WGS) entry which is preliminary data.</text>
</comment>
<dbReference type="InterPro" id="IPR001753">
    <property type="entry name" value="Enoyl-CoA_hydra/iso"/>
</dbReference>
<dbReference type="InterPro" id="IPR014748">
    <property type="entry name" value="Enoyl-CoA_hydra_C"/>
</dbReference>
<dbReference type="Gene3D" id="3.90.226.10">
    <property type="entry name" value="2-enoyl-CoA Hydratase, Chain A, domain 1"/>
    <property type="match status" value="1"/>
</dbReference>
<proteinExistence type="inferred from homology"/>
<dbReference type="CDD" id="cd06558">
    <property type="entry name" value="crotonase-like"/>
    <property type="match status" value="1"/>
</dbReference>
<keyword evidence="6" id="KW-1185">Reference proteome</keyword>